<dbReference type="GO" id="GO:0019509">
    <property type="term" value="P:L-methionine salvage from methylthioadenosine"/>
    <property type="evidence" value="ECO:0007669"/>
    <property type="project" value="TreeGrafter"/>
</dbReference>
<dbReference type="EC" id="2.4.2.1" evidence="3"/>
<dbReference type="KEGG" id="gtl:EP073_12830"/>
<feature type="binding site" evidence="3">
    <location>
        <position position="181"/>
    </location>
    <ligand>
        <name>substrate</name>
    </ligand>
</feature>
<feature type="site" description="Important for substrate specificity" evidence="3">
    <location>
        <position position="163"/>
    </location>
</feature>
<dbReference type="HAMAP" id="MF_01963">
    <property type="entry name" value="MTAP"/>
    <property type="match status" value="1"/>
</dbReference>
<dbReference type="PANTHER" id="PTHR42679">
    <property type="entry name" value="S-METHYL-5'-THIOADENOSINE PHOSPHORYLASE"/>
    <property type="match status" value="1"/>
</dbReference>
<dbReference type="Gene3D" id="3.40.50.1580">
    <property type="entry name" value="Nucleoside phosphorylase domain"/>
    <property type="match status" value="1"/>
</dbReference>
<dbReference type="NCBIfam" id="NF006599">
    <property type="entry name" value="PRK09136.1"/>
    <property type="match status" value="1"/>
</dbReference>
<feature type="site" description="Important for substrate specificity" evidence="3">
    <location>
        <position position="217"/>
    </location>
</feature>
<evidence type="ECO:0000256" key="1">
    <source>
        <dbReference type="ARBA" id="ARBA00022676"/>
    </source>
</evidence>
<dbReference type="OrthoDB" id="1523230at2"/>
<dbReference type="EMBL" id="CP035108">
    <property type="protein sequence ID" value="QAR34257.1"/>
    <property type="molecule type" value="Genomic_DNA"/>
</dbReference>
<keyword evidence="2 3" id="KW-0808">Transferase</keyword>
<dbReference type="GO" id="GO:0017061">
    <property type="term" value="F:S-methyl-5-thioadenosine phosphorylase activity"/>
    <property type="evidence" value="ECO:0007669"/>
    <property type="project" value="InterPro"/>
</dbReference>
<sequence length="261" mass="28265">MKLGIIGGSGLYDIDGFEFMGEESVVTEWGAPSDAYRHFSCKGVDFYFLNRHGRSHGIPPHSVNYRANIAGFEKLGVERIISFTAVGGIRGVKPGDIVISSNAIDHTSGRAHTFYDGGLIHHIDFTEPFCPELRALLLESAERAGVEVKDSGVYICTNGPRLETSAEIRYFASIGADTVGMTLFPEAPLAREKEICYANVSVITNHAAGTGDTKLTTVEVVETMKAATERIKAIVSALPDSYTVNRKCLCKDALEGTKISK</sequence>
<comment type="similarity">
    <text evidence="3">Belongs to the PNP/MTAP phosphorylase family. MTAP subfamily.</text>
</comment>
<dbReference type="GO" id="GO:0006166">
    <property type="term" value="P:purine ribonucleoside salvage"/>
    <property type="evidence" value="ECO:0007669"/>
    <property type="project" value="UniProtKB-UniRule"/>
</dbReference>
<feature type="binding site" evidence="3">
    <location>
        <begin position="84"/>
        <end position="85"/>
    </location>
    <ligand>
        <name>phosphate</name>
        <dbReference type="ChEBI" id="CHEBI:43474"/>
    </ligand>
</feature>
<keyword evidence="6" id="KW-1185">Reference proteome</keyword>
<keyword evidence="1 3" id="KW-0328">Glycosyltransferase</keyword>
<feature type="binding site" evidence="3">
    <location>
        <begin position="51"/>
        <end position="52"/>
    </location>
    <ligand>
        <name>phosphate</name>
        <dbReference type="ChEBI" id="CHEBI:43474"/>
    </ligand>
</feature>
<dbReference type="Proteomes" id="UP000287502">
    <property type="component" value="Chromosome"/>
</dbReference>
<dbReference type="UniPathway" id="UPA00606"/>
<evidence type="ECO:0000256" key="2">
    <source>
        <dbReference type="ARBA" id="ARBA00022679"/>
    </source>
</evidence>
<proteinExistence type="inferred from homology"/>
<comment type="miscellaneous">
    <text evidence="3">Although this enzyme belongs to the family of MTA phosphorylases based on sequence homology, it has been shown that conserved amino acid substitutions in the substrate binding pocket convert the substrate specificity of this enzyme from 6-aminopurines to 6-oxopurines.</text>
</comment>
<reference evidence="5 6" key="1">
    <citation type="submission" date="2019-01" db="EMBL/GenBank/DDBJ databases">
        <title>Geovibrio thiophilus DSM 11263, complete genome.</title>
        <authorList>
            <person name="Spring S."/>
            <person name="Bunk B."/>
            <person name="Sproer C."/>
        </authorList>
    </citation>
    <scope>NUCLEOTIDE SEQUENCE [LARGE SCALE GENOMIC DNA]</scope>
    <source>
        <strain evidence="5 6">DSM 11263</strain>
    </source>
</reference>
<dbReference type="CDD" id="cd09010">
    <property type="entry name" value="MTAP_SsMTAPII_like_MTIP"/>
    <property type="match status" value="1"/>
</dbReference>
<dbReference type="InterPro" id="IPR010044">
    <property type="entry name" value="MTAP"/>
</dbReference>
<dbReference type="InterPro" id="IPR035994">
    <property type="entry name" value="Nucleoside_phosphorylase_sf"/>
</dbReference>
<dbReference type="AlphaFoldDB" id="A0A3R5V2X1"/>
<name>A0A3R5V2X1_9BACT</name>
<feature type="domain" description="Nucleoside phosphorylase" evidence="4">
    <location>
        <begin position="2"/>
        <end position="238"/>
    </location>
</feature>
<organism evidence="5 6">
    <name type="scientific">Geovibrio thiophilus</name>
    <dbReference type="NCBI Taxonomy" id="139438"/>
    <lineage>
        <taxon>Bacteria</taxon>
        <taxon>Pseudomonadati</taxon>
        <taxon>Deferribacterota</taxon>
        <taxon>Deferribacteres</taxon>
        <taxon>Deferribacterales</taxon>
        <taxon>Geovibrionaceae</taxon>
        <taxon>Geovibrio</taxon>
    </lineage>
</organism>
<feature type="binding site" evidence="3">
    <location>
        <position position="9"/>
    </location>
    <ligand>
        <name>phosphate</name>
        <dbReference type="ChEBI" id="CHEBI:43474"/>
    </ligand>
</feature>
<evidence type="ECO:0000313" key="6">
    <source>
        <dbReference type="Proteomes" id="UP000287502"/>
    </source>
</evidence>
<evidence type="ECO:0000256" key="3">
    <source>
        <dbReference type="HAMAP-Rule" id="MF_01963"/>
    </source>
</evidence>
<feature type="binding site" evidence="3">
    <location>
        <position position="182"/>
    </location>
    <ligand>
        <name>phosphate</name>
        <dbReference type="ChEBI" id="CHEBI:43474"/>
    </ligand>
</feature>
<comment type="function">
    <text evidence="3">Purine nucleoside phosphorylase which is highly specific for 6-oxopurine nucleosides. Cleaves guanosine or inosine to respective bases and sugar-1-phosphate molecules. Involved in purine salvage.</text>
</comment>
<dbReference type="PANTHER" id="PTHR42679:SF2">
    <property type="entry name" value="S-METHYL-5'-THIOADENOSINE PHOSPHORYLASE"/>
    <property type="match status" value="1"/>
</dbReference>
<gene>
    <name evidence="5" type="ORF">EP073_12830</name>
</gene>
<evidence type="ECO:0000313" key="5">
    <source>
        <dbReference type="EMBL" id="QAR34257.1"/>
    </source>
</evidence>
<comment type="subunit">
    <text evidence="3">Homohexamer. Dimer of a homotrimer.</text>
</comment>
<dbReference type="SUPFAM" id="SSF53167">
    <property type="entry name" value="Purine and uridine phosphorylases"/>
    <property type="match status" value="1"/>
</dbReference>
<dbReference type="RefSeq" id="WP_128467562.1">
    <property type="nucleotide sequence ID" value="NZ_CP035108.1"/>
</dbReference>
<feature type="binding site" evidence="3">
    <location>
        <begin position="205"/>
        <end position="207"/>
    </location>
    <ligand>
        <name>substrate</name>
    </ligand>
</feature>
<dbReference type="GO" id="GO:0005829">
    <property type="term" value="C:cytosol"/>
    <property type="evidence" value="ECO:0007669"/>
    <property type="project" value="TreeGrafter"/>
</dbReference>
<evidence type="ECO:0000259" key="4">
    <source>
        <dbReference type="Pfam" id="PF01048"/>
    </source>
</evidence>
<dbReference type="InterPro" id="IPR000845">
    <property type="entry name" value="Nucleoside_phosphorylase_d"/>
</dbReference>
<accession>A0A3R5V2X1</accession>
<dbReference type="Pfam" id="PF01048">
    <property type="entry name" value="PNP_UDP_1"/>
    <property type="match status" value="1"/>
</dbReference>
<keyword evidence="3" id="KW-0660">Purine salvage</keyword>
<protein>
    <recommendedName>
        <fullName evidence="3">Probable 6-oxopurine nucleoside phosphorylase</fullName>
        <ecNumber evidence="3">2.4.2.1</ecNumber>
    </recommendedName>
    <alternativeName>
        <fullName evidence="3">Purine nucleoside phosphorylase</fullName>
        <shortName evidence="3">PNP</shortName>
    </alternativeName>
</protein>
<comment type="pathway">
    <text evidence="3">Purine metabolism; purine nucleoside salvage.</text>
</comment>
<comment type="catalytic activity">
    <reaction evidence="3">
        <text>a purine D-ribonucleoside + phosphate = a purine nucleobase + alpha-D-ribose 1-phosphate</text>
        <dbReference type="Rhea" id="RHEA:19805"/>
        <dbReference type="ChEBI" id="CHEBI:26386"/>
        <dbReference type="ChEBI" id="CHEBI:43474"/>
        <dbReference type="ChEBI" id="CHEBI:57720"/>
        <dbReference type="ChEBI" id="CHEBI:142355"/>
        <dbReference type="EC" id="2.4.2.1"/>
    </reaction>
</comment>